<evidence type="ECO:0000313" key="2">
    <source>
        <dbReference type="Proteomes" id="UP000775877"/>
    </source>
</evidence>
<protein>
    <submittedName>
        <fullName evidence="1">Uncharacterized protein</fullName>
    </submittedName>
</protein>
<sequence>EGGPCKDEFGNMGSGVSKQSSFYYNLYDDVYAIIHVSIVNCSTDNLYANFDLEKAIQEEIDNGEDFALAVAIIENAQRKENSADQVVSFSTNNNQYASNVDLTLTVPSQYIVSKYKETSESDLFRLGTDVVDVTYNGSTLSFYFISEALPTPFSNLVNLGYHKSFGQLYSAIPEAQLPTDNTIEYSDSSITDCYSGQGDECLIFSVGVDSRDSTFFSASCTSPTNDFTDCDNMIKGITFE</sequence>
<reference evidence="1" key="1">
    <citation type="submission" date="2020-04" db="EMBL/GenBank/DDBJ databases">
        <authorList>
            <person name="Zhang T."/>
        </authorList>
    </citation>
    <scope>NUCLEOTIDE SEQUENCE</scope>
    <source>
        <strain evidence="1">HKST-UBA13</strain>
    </source>
</reference>
<comment type="caution">
    <text evidence="1">The sequence shown here is derived from an EMBL/GenBank/DDBJ whole genome shotgun (WGS) entry which is preliminary data.</text>
</comment>
<dbReference type="AlphaFoldDB" id="A0A955L231"/>
<accession>A0A955L231</accession>
<reference evidence="1" key="2">
    <citation type="journal article" date="2021" name="Microbiome">
        <title>Successional dynamics and alternative stable states in a saline activated sludge microbial community over 9 years.</title>
        <authorList>
            <person name="Wang Y."/>
            <person name="Ye J."/>
            <person name="Ju F."/>
            <person name="Liu L."/>
            <person name="Boyd J.A."/>
            <person name="Deng Y."/>
            <person name="Parks D.H."/>
            <person name="Jiang X."/>
            <person name="Yin X."/>
            <person name="Woodcroft B.J."/>
            <person name="Tyson G.W."/>
            <person name="Hugenholtz P."/>
            <person name="Polz M.F."/>
            <person name="Zhang T."/>
        </authorList>
    </citation>
    <scope>NUCLEOTIDE SEQUENCE</scope>
    <source>
        <strain evidence="1">HKST-UBA13</strain>
    </source>
</reference>
<evidence type="ECO:0000313" key="1">
    <source>
        <dbReference type="EMBL" id="MCA9381469.1"/>
    </source>
</evidence>
<organism evidence="1 2">
    <name type="scientific">Candidatus Dojkabacteria bacterium</name>
    <dbReference type="NCBI Taxonomy" id="2099670"/>
    <lineage>
        <taxon>Bacteria</taxon>
        <taxon>Candidatus Dojkabacteria</taxon>
    </lineage>
</organism>
<feature type="non-terminal residue" evidence="1">
    <location>
        <position position="1"/>
    </location>
</feature>
<dbReference type="EMBL" id="JAGQLJ010000109">
    <property type="protein sequence ID" value="MCA9381469.1"/>
    <property type="molecule type" value="Genomic_DNA"/>
</dbReference>
<dbReference type="Proteomes" id="UP000775877">
    <property type="component" value="Unassembled WGS sequence"/>
</dbReference>
<gene>
    <name evidence="1" type="ORF">KC678_04345</name>
</gene>
<proteinExistence type="predicted"/>
<name>A0A955L231_9BACT</name>